<dbReference type="Pfam" id="PF08327">
    <property type="entry name" value="AHSA1"/>
    <property type="match status" value="1"/>
</dbReference>
<gene>
    <name evidence="3" type="ORF">UQ64_17040</name>
</gene>
<dbReference type="EMBL" id="LCZJ02000023">
    <property type="protein sequence ID" value="KTD86165.1"/>
    <property type="molecule type" value="Genomic_DNA"/>
</dbReference>
<evidence type="ECO:0000313" key="3">
    <source>
        <dbReference type="EMBL" id="KTD86165.1"/>
    </source>
</evidence>
<dbReference type="Proteomes" id="UP000054709">
    <property type="component" value="Unassembled WGS sequence"/>
</dbReference>
<proteinExistence type="inferred from homology"/>
<accession>A0A0W1AXU9</accession>
<dbReference type="CDD" id="cd08899">
    <property type="entry name" value="SRPBCC_CalC_Aha1-like_6"/>
    <property type="match status" value="1"/>
</dbReference>
<dbReference type="SUPFAM" id="SSF55961">
    <property type="entry name" value="Bet v1-like"/>
    <property type="match status" value="1"/>
</dbReference>
<dbReference type="InterPro" id="IPR013538">
    <property type="entry name" value="ASHA1/2-like_C"/>
</dbReference>
<comment type="similarity">
    <text evidence="1">Belongs to the AHA1 family.</text>
</comment>
<dbReference type="RefSeq" id="WP_060624069.1">
    <property type="nucleotide sequence ID" value="NZ_LCZJ02000023.1"/>
</dbReference>
<name>A0A0W1AXU9_9BACL</name>
<dbReference type="AlphaFoldDB" id="A0A0W1AXU9"/>
<dbReference type="OrthoDB" id="9803476at2"/>
<dbReference type="InterPro" id="IPR023393">
    <property type="entry name" value="START-like_dom_sf"/>
</dbReference>
<keyword evidence="4" id="KW-1185">Reference proteome</keyword>
<reference evidence="3 4" key="1">
    <citation type="journal article" date="2015" name="Int. Biodeterior. Biodegradation">
        <title>Physiological and genetic screening methods for the isolation of methyl tert-butyl ether-degrading bacteria for bioremediation purposes.</title>
        <authorList>
            <person name="Guisado I.M."/>
            <person name="Purswani J."/>
            <person name="Gonzalez Lopez J."/>
            <person name="Pozo C."/>
        </authorList>
    </citation>
    <scope>NUCLEOTIDE SEQUENCE [LARGE SCALE GENOMIC DNA]</scope>
    <source>
        <strain evidence="3 4">SH7</strain>
    </source>
</reference>
<protein>
    <submittedName>
        <fullName evidence="3">Activator of Hsp90 ATPase 1 family protein</fullName>
    </submittedName>
</protein>
<organism evidence="3 4">
    <name type="scientific">Paenibacillus etheri</name>
    <dbReference type="NCBI Taxonomy" id="1306852"/>
    <lineage>
        <taxon>Bacteria</taxon>
        <taxon>Bacillati</taxon>
        <taxon>Bacillota</taxon>
        <taxon>Bacilli</taxon>
        <taxon>Bacillales</taxon>
        <taxon>Paenibacillaceae</taxon>
        <taxon>Paenibacillus</taxon>
    </lineage>
</organism>
<comment type="caution">
    <text evidence="3">The sequence shown here is derived from an EMBL/GenBank/DDBJ whole genome shotgun (WGS) entry which is preliminary data.</text>
</comment>
<dbReference type="Gene3D" id="3.30.530.20">
    <property type="match status" value="1"/>
</dbReference>
<evidence type="ECO:0000256" key="1">
    <source>
        <dbReference type="ARBA" id="ARBA00006817"/>
    </source>
</evidence>
<feature type="domain" description="Activator of Hsp90 ATPase homologue 1/2-like C-terminal" evidence="2">
    <location>
        <begin position="22"/>
        <end position="131"/>
    </location>
</feature>
<evidence type="ECO:0000259" key="2">
    <source>
        <dbReference type="Pfam" id="PF08327"/>
    </source>
</evidence>
<sequence length="158" mass="18595">MIANLKKTDDHYVAHFERQLKHSASEIWFFLTENEKLALWFTELRVEDLREGGLIKFDMQDGTFEEMTITALQHESVLEFTWAEDSIRFELYPNSEGCLLVLKETIQTLTPHTSRDLAGWHVCLDVIQHLLDGTTLDSRETEWNVWYEQYREAISKLG</sequence>
<evidence type="ECO:0000313" key="4">
    <source>
        <dbReference type="Proteomes" id="UP000054709"/>
    </source>
</evidence>